<organism evidence="2">
    <name type="scientific">marine sediment metagenome</name>
    <dbReference type="NCBI Taxonomy" id="412755"/>
    <lineage>
        <taxon>unclassified sequences</taxon>
        <taxon>metagenomes</taxon>
        <taxon>ecological metagenomes</taxon>
    </lineage>
</organism>
<dbReference type="InterPro" id="IPR029052">
    <property type="entry name" value="Metallo-depent_PP-like"/>
</dbReference>
<dbReference type="GO" id="GO:0004722">
    <property type="term" value="F:protein serine/threonine phosphatase activity"/>
    <property type="evidence" value="ECO:0007669"/>
    <property type="project" value="TreeGrafter"/>
</dbReference>
<evidence type="ECO:0000259" key="1">
    <source>
        <dbReference type="PROSITE" id="PS00125"/>
    </source>
</evidence>
<dbReference type="InterPro" id="IPR050341">
    <property type="entry name" value="PP1_catalytic_subunit"/>
</dbReference>
<dbReference type="CDD" id="cd00144">
    <property type="entry name" value="MPP_PPP_family"/>
    <property type="match status" value="1"/>
</dbReference>
<dbReference type="InterPro" id="IPR006186">
    <property type="entry name" value="Ser/Thr-sp_prot-phosphatase"/>
</dbReference>
<evidence type="ECO:0000313" key="2">
    <source>
        <dbReference type="EMBL" id="KKM59825.1"/>
    </source>
</evidence>
<reference evidence="2" key="1">
    <citation type="journal article" date="2015" name="Nature">
        <title>Complex archaea that bridge the gap between prokaryotes and eukaryotes.</title>
        <authorList>
            <person name="Spang A."/>
            <person name="Saw J.H."/>
            <person name="Jorgensen S.L."/>
            <person name="Zaremba-Niedzwiedzka K."/>
            <person name="Martijn J."/>
            <person name="Lind A.E."/>
            <person name="van Eijk R."/>
            <person name="Schleper C."/>
            <person name="Guy L."/>
            <person name="Ettema T.J."/>
        </authorList>
    </citation>
    <scope>NUCLEOTIDE SEQUENCE</scope>
</reference>
<dbReference type="PANTHER" id="PTHR11668">
    <property type="entry name" value="SERINE/THREONINE PROTEIN PHOSPHATASE"/>
    <property type="match status" value="1"/>
</dbReference>
<gene>
    <name evidence="2" type="ORF">LCGC14_1547670</name>
</gene>
<feature type="domain" description="Serine/threonine specific protein phosphatases" evidence="1">
    <location>
        <begin position="116"/>
        <end position="121"/>
    </location>
</feature>
<dbReference type="Gene3D" id="3.60.21.10">
    <property type="match status" value="1"/>
</dbReference>
<dbReference type="AlphaFoldDB" id="A0A0F9LS38"/>
<proteinExistence type="predicted"/>
<name>A0A0F9LS38_9ZZZZ</name>
<dbReference type="Pfam" id="PF00149">
    <property type="entry name" value="Metallophos"/>
    <property type="match status" value="1"/>
</dbReference>
<protein>
    <recommendedName>
        <fullName evidence="1">Serine/threonine specific protein phosphatases domain-containing protein</fullName>
    </recommendedName>
</protein>
<accession>A0A0F9LS38</accession>
<comment type="caution">
    <text evidence="2">The sequence shown here is derived from an EMBL/GenBank/DDBJ whole genome shotgun (WGS) entry which is preliminary data.</text>
</comment>
<dbReference type="PRINTS" id="PR00114">
    <property type="entry name" value="STPHPHTASE"/>
</dbReference>
<dbReference type="PANTHER" id="PTHR11668:SF496">
    <property type="entry name" value="SERINE_THREONINE-PROTEIN PHOSPHATASE"/>
    <property type="match status" value="1"/>
</dbReference>
<dbReference type="EMBL" id="LAZR01011786">
    <property type="protein sequence ID" value="KKM59825.1"/>
    <property type="molecule type" value="Genomic_DNA"/>
</dbReference>
<dbReference type="InterPro" id="IPR004843">
    <property type="entry name" value="Calcineurin-like_PHP"/>
</dbReference>
<dbReference type="SUPFAM" id="SSF56300">
    <property type="entry name" value="Metallo-dependent phosphatases"/>
    <property type="match status" value="1"/>
</dbReference>
<dbReference type="PROSITE" id="PS00125">
    <property type="entry name" value="SER_THR_PHOSPHATASE"/>
    <property type="match status" value="1"/>
</dbReference>
<sequence length="301" mass="34883">MIDVDFLKDLIDKPELISDLKFEDVSNILKIAKKIFENENLLLEFHNNNPDNVVFVIGDVHGNLETLIRIFKKINETDSSLIIFLGDIVDRGSKQLECLIFVLTLKILNPHKFYLLRGNHETLEMNQRYGFWDFFIAKFNDSSKFNEILAIYNVLPFCAIINGSILCLHGGIPQDNEILNKLRCVKTKNIGTIFRSIEHGINQIMWNDPKKLIQGFTESFRGLGIKFFGEDVFENFLNQNDLKFVIRSHECFPEGYRWFFNNRLLSIFSSANYRGFNSPNPASYALIENNEIIPQNVGFLK</sequence>
<dbReference type="SMART" id="SM00156">
    <property type="entry name" value="PP2Ac"/>
    <property type="match status" value="1"/>
</dbReference>
<dbReference type="GO" id="GO:0005737">
    <property type="term" value="C:cytoplasm"/>
    <property type="evidence" value="ECO:0007669"/>
    <property type="project" value="TreeGrafter"/>
</dbReference>